<dbReference type="Pfam" id="PF02738">
    <property type="entry name" value="MoCoBD_1"/>
    <property type="match status" value="1"/>
</dbReference>
<dbReference type="InterPro" id="IPR014309">
    <property type="entry name" value="Xanthine_DH_Mopterin-bd_su"/>
</dbReference>
<dbReference type="InterPro" id="IPR037165">
    <property type="entry name" value="AldOxase/xan_DH_Mopterin-bd_sf"/>
</dbReference>
<dbReference type="Gene3D" id="3.90.1170.50">
    <property type="entry name" value="Aldehyde oxidase/xanthine dehydrogenase, a/b hammerhead"/>
    <property type="match status" value="1"/>
</dbReference>
<dbReference type="Gene3D" id="3.30.365.10">
    <property type="entry name" value="Aldehyde oxidase/xanthine dehydrogenase, molybdopterin binding domain"/>
    <property type="match status" value="4"/>
</dbReference>
<evidence type="ECO:0000259" key="11">
    <source>
        <dbReference type="SMART" id="SM01008"/>
    </source>
</evidence>
<dbReference type="SUPFAM" id="SSF56003">
    <property type="entry name" value="Molybdenum cofactor-binding domain"/>
    <property type="match status" value="1"/>
</dbReference>
<comment type="cofactor">
    <cofactor evidence="10">
        <name>[2Fe-2S] cluster</name>
        <dbReference type="ChEBI" id="CHEBI:190135"/>
    </cofactor>
</comment>
<dbReference type="InterPro" id="IPR046867">
    <property type="entry name" value="AldOxase/xan_DH_MoCoBD2"/>
</dbReference>
<dbReference type="FunFam" id="3.30.365.10:FF:000002">
    <property type="entry name" value="Xanthine dehydrogenase oxidase"/>
    <property type="match status" value="1"/>
</dbReference>
<dbReference type="PANTHER" id="PTHR11908">
    <property type="entry name" value="XANTHINE DEHYDROGENASE"/>
    <property type="match status" value="1"/>
</dbReference>
<evidence type="ECO:0000256" key="2">
    <source>
        <dbReference type="ARBA" id="ARBA00001974"/>
    </source>
</evidence>
<keyword evidence="8" id="KW-0408">Iron</keyword>
<keyword evidence="6" id="KW-0479">Metal-binding</keyword>
<comment type="cofactor">
    <cofactor evidence="2">
        <name>FAD</name>
        <dbReference type="ChEBI" id="CHEBI:57692"/>
    </cofactor>
</comment>
<organism evidence="12">
    <name type="scientific">marine metagenome</name>
    <dbReference type="NCBI Taxonomy" id="408172"/>
    <lineage>
        <taxon>unclassified sequences</taxon>
        <taxon>metagenomes</taxon>
        <taxon>ecological metagenomes</taxon>
    </lineage>
</organism>
<keyword evidence="9" id="KW-0411">Iron-sulfur</keyword>
<dbReference type="FunFam" id="3.30.365.10:FF:000001">
    <property type="entry name" value="Xanthine dehydrogenase oxidase"/>
    <property type="match status" value="1"/>
</dbReference>
<name>A0A381UGW3_9ZZZZ</name>
<evidence type="ECO:0000256" key="8">
    <source>
        <dbReference type="ARBA" id="ARBA00023004"/>
    </source>
</evidence>
<proteinExistence type="inferred from homology"/>
<sequence length="766" mass="85154">MSKETFISKTIPHDSAYKHVSGFADYTDDIKEPKDTLYGAIGLSKKAHAIIRKIDLNKVKSSEGVISVITYQDIPGRNDVGPVFDGDPIFPEKKVEFYGQPLFAVAAISIELARKAVLKAKIIYKDLKPVVTIKDALDKNNLLFKVKKIKKGNASKKISNSKNFLKGNFTTGSQEHFYLEGQAAFVIPKEDNNFLVYSSTQHPSETQQLIAKTLNQKSNSINVLVRRIGGGFGGKETNFMTSCICALLSRKTGKPVKLRLDRDEDIIITGKRHEFYSEYEVGFNDEGIIEGLKLKLASNCGISPDLSLAINERALLHIDNAYFISDLEISNYLCKTNIATSTAFRGFGGNQGMMAIENIIDNISRHLKKDPSNIRKNNFYKKNSRNITHYGMKIEDNVINEIFSKLEKKSNYKKRYLEIKKFNQKNKYKKKGIAITPVKFGISFTTIHLNQAGALVHIYTDGSVHLNHGGIEMGQGTHTKIAQLVANSLGLAYDKVHISSTNTSKVPNTSASAASSTTDLNGAAALNAVSKIKSNLENFIKSKYKIYNKNPVYKNESIVFGNQKFEFKKIIQEAYLNRISLSSTGFYSTPKIKFDKKNFKGRPFLYFCYGAAVSEVSIDTLTGENVIERVDIIHDVGKAINPALELGQIEGGFVQGQGWLTIEELNWNPNGKITTFSPSTYKIPAVSDVPKIFNVEIFREGVNKEKVVNKAKTTGEPPLMLAMSVFYAIKDAIASVGNYITTPVIDAPATPEKILMSINKMKNKIK</sequence>
<dbReference type="GO" id="GO:0051537">
    <property type="term" value="F:2 iron, 2 sulfur cluster binding"/>
    <property type="evidence" value="ECO:0007669"/>
    <property type="project" value="UniProtKB-KW"/>
</dbReference>
<dbReference type="SMART" id="SM01008">
    <property type="entry name" value="Ald_Xan_dh_C"/>
    <property type="match status" value="1"/>
</dbReference>
<dbReference type="InterPro" id="IPR016208">
    <property type="entry name" value="Ald_Oxase/xanthine_DH-like"/>
</dbReference>
<dbReference type="InterPro" id="IPR000674">
    <property type="entry name" value="Ald_Oxase/Xan_DH_a/b"/>
</dbReference>
<evidence type="ECO:0000256" key="6">
    <source>
        <dbReference type="ARBA" id="ARBA00022723"/>
    </source>
</evidence>
<dbReference type="Pfam" id="PF01315">
    <property type="entry name" value="Ald_Xan_dh_C"/>
    <property type="match status" value="1"/>
</dbReference>
<dbReference type="AlphaFoldDB" id="A0A381UGW3"/>
<dbReference type="SUPFAM" id="SSF54665">
    <property type="entry name" value="CO dehydrogenase molybdoprotein N-domain-like"/>
    <property type="match status" value="1"/>
</dbReference>
<evidence type="ECO:0000256" key="1">
    <source>
        <dbReference type="ARBA" id="ARBA00001924"/>
    </source>
</evidence>
<dbReference type="InterPro" id="IPR036856">
    <property type="entry name" value="Ald_Oxase/Xan_DH_a/b_sf"/>
</dbReference>
<evidence type="ECO:0000256" key="9">
    <source>
        <dbReference type="ARBA" id="ARBA00023014"/>
    </source>
</evidence>
<dbReference type="GO" id="GO:0016491">
    <property type="term" value="F:oxidoreductase activity"/>
    <property type="evidence" value="ECO:0007669"/>
    <property type="project" value="UniProtKB-KW"/>
</dbReference>
<evidence type="ECO:0000313" key="12">
    <source>
        <dbReference type="EMBL" id="SVA27380.1"/>
    </source>
</evidence>
<comment type="cofactor">
    <cofactor evidence="1">
        <name>Mo-molybdopterin</name>
        <dbReference type="ChEBI" id="CHEBI:71302"/>
    </cofactor>
</comment>
<evidence type="ECO:0000256" key="4">
    <source>
        <dbReference type="ARBA" id="ARBA00022505"/>
    </source>
</evidence>
<evidence type="ECO:0000256" key="3">
    <source>
        <dbReference type="ARBA" id="ARBA00006849"/>
    </source>
</evidence>
<dbReference type="GO" id="GO:0030151">
    <property type="term" value="F:molybdenum ion binding"/>
    <property type="evidence" value="ECO:0007669"/>
    <property type="project" value="InterPro"/>
</dbReference>
<keyword evidence="4" id="KW-0500">Molybdenum</keyword>
<dbReference type="PANTHER" id="PTHR11908:SF132">
    <property type="entry name" value="ALDEHYDE OXIDASE 1-RELATED"/>
    <property type="match status" value="1"/>
</dbReference>
<evidence type="ECO:0000256" key="7">
    <source>
        <dbReference type="ARBA" id="ARBA00023002"/>
    </source>
</evidence>
<keyword evidence="5" id="KW-0001">2Fe-2S</keyword>
<dbReference type="EMBL" id="UINC01006414">
    <property type="protein sequence ID" value="SVA27380.1"/>
    <property type="molecule type" value="Genomic_DNA"/>
</dbReference>
<dbReference type="NCBIfam" id="TIGR02965">
    <property type="entry name" value="xanthine_xdhB"/>
    <property type="match status" value="1"/>
</dbReference>
<evidence type="ECO:0000256" key="10">
    <source>
        <dbReference type="ARBA" id="ARBA00034078"/>
    </source>
</evidence>
<protein>
    <recommendedName>
        <fullName evidence="11">Aldehyde oxidase/xanthine dehydrogenase a/b hammerhead domain-containing protein</fullName>
    </recommendedName>
</protein>
<reference evidence="12" key="1">
    <citation type="submission" date="2018-05" db="EMBL/GenBank/DDBJ databases">
        <authorList>
            <person name="Lanie J.A."/>
            <person name="Ng W.-L."/>
            <person name="Kazmierczak K.M."/>
            <person name="Andrzejewski T.M."/>
            <person name="Davidsen T.M."/>
            <person name="Wayne K.J."/>
            <person name="Tettelin H."/>
            <person name="Glass J.I."/>
            <person name="Rusch D."/>
            <person name="Podicherti R."/>
            <person name="Tsui H.-C.T."/>
            <person name="Winkler M.E."/>
        </authorList>
    </citation>
    <scope>NUCLEOTIDE SEQUENCE</scope>
</reference>
<gene>
    <name evidence="12" type="ORF">METZ01_LOCUS80234</name>
</gene>
<evidence type="ECO:0000256" key="5">
    <source>
        <dbReference type="ARBA" id="ARBA00022714"/>
    </source>
</evidence>
<dbReference type="Pfam" id="PF20256">
    <property type="entry name" value="MoCoBD_2"/>
    <property type="match status" value="1"/>
</dbReference>
<comment type="similarity">
    <text evidence="3">Belongs to the xanthine dehydrogenase family.</text>
</comment>
<dbReference type="GO" id="GO:0005506">
    <property type="term" value="F:iron ion binding"/>
    <property type="evidence" value="ECO:0007669"/>
    <property type="project" value="InterPro"/>
</dbReference>
<feature type="domain" description="Aldehyde oxidase/xanthine dehydrogenase a/b hammerhead" evidence="11">
    <location>
        <begin position="21"/>
        <end position="128"/>
    </location>
</feature>
<keyword evidence="7" id="KW-0560">Oxidoreductase</keyword>
<accession>A0A381UGW3</accession>
<dbReference type="InterPro" id="IPR008274">
    <property type="entry name" value="AldOxase/xan_DH_MoCoBD1"/>
</dbReference>